<name>A0A414L704_9BACE</name>
<feature type="transmembrane region" description="Helical" evidence="1">
    <location>
        <begin position="124"/>
        <end position="146"/>
    </location>
</feature>
<accession>A0A414L704</accession>
<feature type="transmembrane region" description="Helical" evidence="1">
    <location>
        <begin position="35"/>
        <end position="52"/>
    </location>
</feature>
<feature type="transmembrane region" description="Helical" evidence="1">
    <location>
        <begin position="340"/>
        <end position="356"/>
    </location>
</feature>
<feature type="transmembrane region" description="Helical" evidence="1">
    <location>
        <begin position="180"/>
        <end position="199"/>
    </location>
</feature>
<protein>
    <recommendedName>
        <fullName evidence="4">O-antigen ligase domain-containing protein</fullName>
    </recommendedName>
</protein>
<proteinExistence type="predicted"/>
<gene>
    <name evidence="2" type="ORF">DW712_15320</name>
</gene>
<evidence type="ECO:0000313" key="2">
    <source>
        <dbReference type="EMBL" id="RHE90397.1"/>
    </source>
</evidence>
<dbReference type="EMBL" id="QSKV01000010">
    <property type="protein sequence ID" value="RHE90397.1"/>
    <property type="molecule type" value="Genomic_DNA"/>
</dbReference>
<dbReference type="Proteomes" id="UP000285650">
    <property type="component" value="Unassembled WGS sequence"/>
</dbReference>
<evidence type="ECO:0000313" key="3">
    <source>
        <dbReference type="Proteomes" id="UP000285650"/>
    </source>
</evidence>
<organism evidence="2 3">
    <name type="scientific">Bacteroides intestinalis</name>
    <dbReference type="NCBI Taxonomy" id="329854"/>
    <lineage>
        <taxon>Bacteria</taxon>
        <taxon>Pseudomonadati</taxon>
        <taxon>Bacteroidota</taxon>
        <taxon>Bacteroidia</taxon>
        <taxon>Bacteroidales</taxon>
        <taxon>Bacteroidaceae</taxon>
        <taxon>Bacteroides</taxon>
    </lineage>
</organism>
<feature type="transmembrane region" description="Helical" evidence="1">
    <location>
        <begin position="206"/>
        <end position="237"/>
    </location>
</feature>
<keyword evidence="1" id="KW-0812">Transmembrane</keyword>
<dbReference type="RefSeq" id="WP_118222730.1">
    <property type="nucleotide sequence ID" value="NZ_JADNIJ010000010.1"/>
</dbReference>
<feature type="transmembrane region" description="Helical" evidence="1">
    <location>
        <begin position="249"/>
        <end position="271"/>
    </location>
</feature>
<feature type="transmembrane region" description="Helical" evidence="1">
    <location>
        <begin position="7"/>
        <end position="29"/>
    </location>
</feature>
<comment type="caution">
    <text evidence="2">The sequence shown here is derived from an EMBL/GenBank/DDBJ whole genome shotgun (WGS) entry which is preliminary data.</text>
</comment>
<reference evidence="2 3" key="1">
    <citation type="submission" date="2018-08" db="EMBL/GenBank/DDBJ databases">
        <title>A genome reference for cultivated species of the human gut microbiota.</title>
        <authorList>
            <person name="Zou Y."/>
            <person name="Xue W."/>
            <person name="Luo G."/>
        </authorList>
    </citation>
    <scope>NUCLEOTIDE SEQUENCE [LARGE SCALE GENOMIC DNA]</scope>
    <source>
        <strain evidence="2 3">AM27-17</strain>
    </source>
</reference>
<evidence type="ECO:0000256" key="1">
    <source>
        <dbReference type="SAM" id="Phobius"/>
    </source>
</evidence>
<feature type="transmembrane region" description="Helical" evidence="1">
    <location>
        <begin position="377"/>
        <end position="394"/>
    </location>
</feature>
<keyword evidence="1" id="KW-1133">Transmembrane helix</keyword>
<dbReference type="AlphaFoldDB" id="A0A414L704"/>
<keyword evidence="1" id="KW-0472">Membrane</keyword>
<feature type="transmembrane region" description="Helical" evidence="1">
    <location>
        <begin position="400"/>
        <end position="417"/>
    </location>
</feature>
<feature type="transmembrane region" description="Helical" evidence="1">
    <location>
        <begin position="64"/>
        <end position="86"/>
    </location>
</feature>
<feature type="transmembrane region" description="Helical" evidence="1">
    <location>
        <begin position="92"/>
        <end position="112"/>
    </location>
</feature>
<evidence type="ECO:0008006" key="4">
    <source>
        <dbReference type="Google" id="ProtNLM"/>
    </source>
</evidence>
<sequence length="434" mass="50609">MNFDKMFGGLLIQSYNILILFLLVFGFQISGINTRIIAGSLVLIICCLKGKFSETINILLKKPFRWLLLGTGLYSLITLIITYLHFHSDIAYFQGVFRIFILLVICAFFWISLSENKKSKIEKYLIYIYLVQSIIIIIAFLSPSFFKIVQMFQYENVQDVANRYLTRSVYRGLALSGDQFFGLSASFGLMMIFVINNYVNSANLKWLIILFLLTFSNMFVGRTGFVGLGFSFLFLFLYPNKPPWIITRMLLYIFLVLFSFVLLFPSVLQVLQDVVFPYAFQLYYNYVQYGSFSSSSTDRLFEMYEESNFGFITILIGDGLFLQPNGSYYKSTDSGYMRQIFYGGVFFLLYTIAFYAKLLFKISYSFFVVKIFQMDKASRLLSMVIFIYSLVLHFKGMTLWYCPEIMIIVFFYCFRLIHKYSGEKDSVVHSQTVE</sequence>